<dbReference type="GO" id="GO:0022857">
    <property type="term" value="F:transmembrane transporter activity"/>
    <property type="evidence" value="ECO:0000318"/>
    <property type="project" value="GO_Central"/>
</dbReference>
<evidence type="ECO:0000256" key="3">
    <source>
        <dbReference type="ARBA" id="ARBA00022692"/>
    </source>
</evidence>
<dbReference type="InterPro" id="IPR036259">
    <property type="entry name" value="MFS_trans_sf"/>
</dbReference>
<dbReference type="FunFam" id="1.20.1250.20:FF:000082">
    <property type="entry name" value="MFS multidrug transporter, putative"/>
    <property type="match status" value="1"/>
</dbReference>
<evidence type="ECO:0000313" key="9">
    <source>
        <dbReference type="EMBL" id="EEB07075.1"/>
    </source>
</evidence>
<protein>
    <submittedName>
        <fullName evidence="9">Fluconazole resistance protein</fullName>
    </submittedName>
</protein>
<dbReference type="eggNOG" id="KOG0255">
    <property type="taxonomic scope" value="Eukaryota"/>
</dbReference>
<feature type="transmembrane region" description="Helical" evidence="7">
    <location>
        <begin position="445"/>
        <end position="467"/>
    </location>
</feature>
<dbReference type="GO" id="GO:0055085">
    <property type="term" value="P:transmembrane transport"/>
    <property type="evidence" value="ECO:0000318"/>
    <property type="project" value="GO_Central"/>
</dbReference>
<feature type="transmembrane region" description="Helical" evidence="7">
    <location>
        <begin position="479"/>
        <end position="501"/>
    </location>
</feature>
<evidence type="ECO:0000259" key="8">
    <source>
        <dbReference type="PROSITE" id="PS50850"/>
    </source>
</evidence>
<evidence type="ECO:0000313" key="10">
    <source>
        <dbReference type="Proteomes" id="UP000001744"/>
    </source>
</evidence>
<evidence type="ECO:0000256" key="1">
    <source>
        <dbReference type="ARBA" id="ARBA00004141"/>
    </source>
</evidence>
<sequence length="549" mass="60838">MYFSPTPGKMDLFSLHSGRKFNSQFSLRPYLTNEENSTTSSSNRTDDDVAPVAATDKVVVVGAASPLSTGSSDLEKDSASVSSEASSCEVTWEGLDDKLDPRNWSTLRKWIVIFQISMIAFVVTFGSSIYSCAVDEVHDDFHVSIPVATLGSCVYLVGFGMGSMAFAPLSEVYGRLIVYLITLLGFVLFQIGGGAATNIQTLIIMRYFQGVFGSTPLANAGGTISDLFTPAQRTYVLPGFCTFPYLGPVLGSIIGSFIVQSKLRWRWCFWINMIWAGSTWAMAFFILPETHGPTILSYKAKYLREVTGNTKWHTEFERSRNPKNAIYQAATKSVTIICTEPIVVCFTLYLTLVYGVVYINFESYPIIFKGYGFNTGEVGLSFIGNGLGIIIAGLATPLVYKHYKHCLKKRNNKVVPEDRLYPLLPASFLLPISLFWFAWTSYTSVPWIVPIISTIFFGIGLLITFFVSYNYIIDSYQGFAASALSSATLVRYSASGGLTMLARPMFLHLGTQWAMSLLAFLAVVMVPIPFLFLKYGKRIRQISRDACKD</sequence>
<dbReference type="PANTHER" id="PTHR23502:SF47">
    <property type="entry name" value="MAJOR FACILITATOR SUPERFAMILY (MFS) PROFILE DOMAIN-CONTAINING PROTEIN-RELATED"/>
    <property type="match status" value="1"/>
</dbReference>
<feature type="domain" description="Major facilitator superfamily (MFS) profile" evidence="8">
    <location>
        <begin position="112"/>
        <end position="537"/>
    </location>
</feature>
<dbReference type="Gene3D" id="1.20.1250.20">
    <property type="entry name" value="MFS general substrate transporter like domains"/>
    <property type="match status" value="1"/>
</dbReference>
<dbReference type="GO" id="GO:0005886">
    <property type="term" value="C:plasma membrane"/>
    <property type="evidence" value="ECO:0000318"/>
    <property type="project" value="GO_Central"/>
</dbReference>
<dbReference type="CDD" id="cd17323">
    <property type="entry name" value="MFS_Tpo1_MDR_like"/>
    <property type="match status" value="1"/>
</dbReference>
<dbReference type="EMBL" id="KE651166">
    <property type="protein sequence ID" value="EEB07075.1"/>
    <property type="molecule type" value="Genomic_DNA"/>
</dbReference>
<dbReference type="InterPro" id="IPR020846">
    <property type="entry name" value="MFS_dom"/>
</dbReference>
<feature type="transmembrane region" description="Helical" evidence="7">
    <location>
        <begin position="235"/>
        <end position="255"/>
    </location>
</feature>
<name>B6K1P4_SCHJY</name>
<comment type="similarity">
    <text evidence="6">Belongs to the major facilitator superfamily. CAR1 family.</text>
</comment>
<keyword evidence="2" id="KW-0813">Transport</keyword>
<dbReference type="PANTHER" id="PTHR23502">
    <property type="entry name" value="MAJOR FACILITATOR SUPERFAMILY"/>
    <property type="match status" value="1"/>
</dbReference>
<dbReference type="JaponicusDB" id="SJAG_02155"/>
<dbReference type="GeneID" id="7052084"/>
<feature type="transmembrane region" description="Helical" evidence="7">
    <location>
        <begin position="110"/>
        <end position="131"/>
    </location>
</feature>
<dbReference type="SUPFAM" id="SSF103473">
    <property type="entry name" value="MFS general substrate transporter"/>
    <property type="match status" value="1"/>
</dbReference>
<dbReference type="RefSeq" id="XP_002173368.1">
    <property type="nucleotide sequence ID" value="XM_002173332.2"/>
</dbReference>
<evidence type="ECO:0000256" key="7">
    <source>
        <dbReference type="SAM" id="Phobius"/>
    </source>
</evidence>
<feature type="transmembrane region" description="Helical" evidence="7">
    <location>
        <begin position="176"/>
        <end position="196"/>
    </location>
</feature>
<evidence type="ECO:0000256" key="6">
    <source>
        <dbReference type="ARBA" id="ARBA00038347"/>
    </source>
</evidence>
<dbReference type="VEuPathDB" id="FungiDB:SJAG_02155"/>
<dbReference type="AlphaFoldDB" id="B6K1P4"/>
<feature type="transmembrane region" description="Helical" evidence="7">
    <location>
        <begin position="513"/>
        <end position="533"/>
    </location>
</feature>
<dbReference type="Proteomes" id="UP000001744">
    <property type="component" value="Unassembled WGS sequence"/>
</dbReference>
<dbReference type="PROSITE" id="PS50850">
    <property type="entry name" value="MFS"/>
    <property type="match status" value="1"/>
</dbReference>
<keyword evidence="10" id="KW-1185">Reference proteome</keyword>
<keyword evidence="3 7" id="KW-0812">Transmembrane</keyword>
<accession>B6K1P4</accession>
<keyword evidence="4 7" id="KW-1133">Transmembrane helix</keyword>
<evidence type="ECO:0000256" key="5">
    <source>
        <dbReference type="ARBA" id="ARBA00023136"/>
    </source>
</evidence>
<evidence type="ECO:0000256" key="4">
    <source>
        <dbReference type="ARBA" id="ARBA00022989"/>
    </source>
</evidence>
<dbReference type="Pfam" id="PF07690">
    <property type="entry name" value="MFS_1"/>
    <property type="match status" value="1"/>
</dbReference>
<dbReference type="InterPro" id="IPR011701">
    <property type="entry name" value="MFS"/>
</dbReference>
<feature type="transmembrane region" description="Helical" evidence="7">
    <location>
        <begin position="378"/>
        <end position="400"/>
    </location>
</feature>
<feature type="transmembrane region" description="Helical" evidence="7">
    <location>
        <begin position="420"/>
        <end position="439"/>
    </location>
</feature>
<dbReference type="STRING" id="402676.B6K1P4"/>
<comment type="subcellular location">
    <subcellularLocation>
        <location evidence="1">Membrane</location>
        <topology evidence="1">Multi-pass membrane protein</topology>
    </subcellularLocation>
</comment>
<feature type="transmembrane region" description="Helical" evidence="7">
    <location>
        <begin position="143"/>
        <end position="169"/>
    </location>
</feature>
<proteinExistence type="inferred from homology"/>
<organism evidence="9 10">
    <name type="scientific">Schizosaccharomyces japonicus (strain yFS275 / FY16936)</name>
    <name type="common">Fission yeast</name>
    <dbReference type="NCBI Taxonomy" id="402676"/>
    <lineage>
        <taxon>Eukaryota</taxon>
        <taxon>Fungi</taxon>
        <taxon>Dikarya</taxon>
        <taxon>Ascomycota</taxon>
        <taxon>Taphrinomycotina</taxon>
        <taxon>Schizosaccharomycetes</taxon>
        <taxon>Schizosaccharomycetales</taxon>
        <taxon>Schizosaccharomycetaceae</taxon>
        <taxon>Schizosaccharomyces</taxon>
    </lineage>
</organism>
<keyword evidence="5 7" id="KW-0472">Membrane</keyword>
<dbReference type="OrthoDB" id="3936150at2759"/>
<evidence type="ECO:0000256" key="2">
    <source>
        <dbReference type="ARBA" id="ARBA00022448"/>
    </source>
</evidence>
<gene>
    <name evidence="9" type="ORF">SJAG_02155</name>
</gene>
<dbReference type="HOGENOM" id="CLU_008455_11_6_1"/>
<reference evidence="9 10" key="1">
    <citation type="journal article" date="2011" name="Science">
        <title>Comparative functional genomics of the fission yeasts.</title>
        <authorList>
            <person name="Rhind N."/>
            <person name="Chen Z."/>
            <person name="Yassour M."/>
            <person name="Thompson D.A."/>
            <person name="Haas B.J."/>
            <person name="Habib N."/>
            <person name="Wapinski I."/>
            <person name="Roy S."/>
            <person name="Lin M.F."/>
            <person name="Heiman D.I."/>
            <person name="Young S.K."/>
            <person name="Furuya K."/>
            <person name="Guo Y."/>
            <person name="Pidoux A."/>
            <person name="Chen H.M."/>
            <person name="Robbertse B."/>
            <person name="Goldberg J.M."/>
            <person name="Aoki K."/>
            <person name="Bayne E.H."/>
            <person name="Berlin A.M."/>
            <person name="Desjardins C.A."/>
            <person name="Dobbs E."/>
            <person name="Dukaj L."/>
            <person name="Fan L."/>
            <person name="FitzGerald M.G."/>
            <person name="French C."/>
            <person name="Gujja S."/>
            <person name="Hansen K."/>
            <person name="Keifenheim D."/>
            <person name="Levin J.Z."/>
            <person name="Mosher R.A."/>
            <person name="Mueller C.A."/>
            <person name="Pfiffner J."/>
            <person name="Priest M."/>
            <person name="Russ C."/>
            <person name="Smialowska A."/>
            <person name="Swoboda P."/>
            <person name="Sykes S.M."/>
            <person name="Vaughn M."/>
            <person name="Vengrova S."/>
            <person name="Yoder R."/>
            <person name="Zeng Q."/>
            <person name="Allshire R."/>
            <person name="Baulcombe D."/>
            <person name="Birren B.W."/>
            <person name="Brown W."/>
            <person name="Ekwall K."/>
            <person name="Kellis M."/>
            <person name="Leatherwood J."/>
            <person name="Levin H."/>
            <person name="Margalit H."/>
            <person name="Martienssen R."/>
            <person name="Nieduszynski C.A."/>
            <person name="Spatafora J.W."/>
            <person name="Friedman N."/>
            <person name="Dalgaard J.Z."/>
            <person name="Baumann P."/>
            <person name="Niki H."/>
            <person name="Regev A."/>
            <person name="Nusbaum C."/>
        </authorList>
    </citation>
    <scope>NUCLEOTIDE SEQUENCE [LARGE SCALE GENOMIC DNA]</scope>
    <source>
        <strain evidence="10">yFS275 / FY16936</strain>
    </source>
</reference>
<dbReference type="OMA" id="FCTFPYL"/>